<reference evidence="3" key="1">
    <citation type="journal article" date="2019" name="Int. J. Syst. Evol. Microbiol.">
        <title>The Global Catalogue of Microorganisms (GCM) 10K type strain sequencing project: providing services to taxonomists for standard genome sequencing and annotation.</title>
        <authorList>
            <consortium name="The Broad Institute Genomics Platform"/>
            <consortium name="The Broad Institute Genome Sequencing Center for Infectious Disease"/>
            <person name="Wu L."/>
            <person name="Ma J."/>
        </authorList>
    </citation>
    <scope>NUCLEOTIDE SEQUENCE [LARGE SCALE GENOMIC DNA]</scope>
    <source>
        <strain evidence="3">JCM 18081</strain>
    </source>
</reference>
<evidence type="ECO:0000259" key="1">
    <source>
        <dbReference type="PROSITE" id="PS50801"/>
    </source>
</evidence>
<evidence type="ECO:0000313" key="2">
    <source>
        <dbReference type="EMBL" id="GAA4811884.1"/>
    </source>
</evidence>
<accession>A0ABP9CJQ4</accession>
<sequence length="297" mass="32042">MITYEGTERRVEDVDHGDHLCLPFADDAEQRRVATGYLAAGLRRGERVMYFADRSAPQDVLAWLSGAGIDPRPALDSGRLVVTTAAESYLASGTFDADAMVAALRREVGDSLAAGHTGFRVSGEMGWALDPVPGADRLAEYETKVGAVFAGHRASAVCQYDARRFSPEQLDTLGRCHLGAVEQEPLHSDGTLRLVPSFPQGRRTLRVVGSVDHRTTDALARALAAMTRWPGDLRVDMRELEFIDLAGVRVLARAAAALGEGRRLHVVELAPLLCQVIGMVGFDTTPALIVTAREVPA</sequence>
<dbReference type="SUPFAM" id="SSF52091">
    <property type="entry name" value="SpoIIaa-like"/>
    <property type="match status" value="1"/>
</dbReference>
<dbReference type="EMBL" id="BAABIG010000052">
    <property type="protein sequence ID" value="GAA4811884.1"/>
    <property type="molecule type" value="Genomic_DNA"/>
</dbReference>
<dbReference type="Proteomes" id="UP001501265">
    <property type="component" value="Unassembled WGS sequence"/>
</dbReference>
<dbReference type="Pfam" id="PF14417">
    <property type="entry name" value="MEDS"/>
    <property type="match status" value="1"/>
</dbReference>
<comment type="caution">
    <text evidence="2">The sequence shown here is derived from an EMBL/GenBank/DDBJ whole genome shotgun (WGS) entry which is preliminary data.</text>
</comment>
<name>A0ABP9CJQ4_9ACTN</name>
<dbReference type="Pfam" id="PF13466">
    <property type="entry name" value="STAS_2"/>
    <property type="match status" value="1"/>
</dbReference>
<keyword evidence="3" id="KW-1185">Reference proteome</keyword>
<evidence type="ECO:0000313" key="3">
    <source>
        <dbReference type="Proteomes" id="UP001501265"/>
    </source>
</evidence>
<dbReference type="InterPro" id="IPR036513">
    <property type="entry name" value="STAS_dom_sf"/>
</dbReference>
<organism evidence="2 3">
    <name type="scientific">Streptomyces ziwulingensis</name>
    <dbReference type="NCBI Taxonomy" id="1045501"/>
    <lineage>
        <taxon>Bacteria</taxon>
        <taxon>Bacillati</taxon>
        <taxon>Actinomycetota</taxon>
        <taxon>Actinomycetes</taxon>
        <taxon>Kitasatosporales</taxon>
        <taxon>Streptomycetaceae</taxon>
        <taxon>Streptomyces</taxon>
    </lineage>
</organism>
<proteinExistence type="predicted"/>
<dbReference type="PROSITE" id="PS50801">
    <property type="entry name" value="STAS"/>
    <property type="match status" value="1"/>
</dbReference>
<dbReference type="InterPro" id="IPR025847">
    <property type="entry name" value="MEDS_domain"/>
</dbReference>
<feature type="domain" description="STAS" evidence="1">
    <location>
        <begin position="205"/>
        <end position="297"/>
    </location>
</feature>
<gene>
    <name evidence="2" type="ORF">GCM10023220_48800</name>
</gene>
<protein>
    <recommendedName>
        <fullName evidence="1">STAS domain-containing protein</fullName>
    </recommendedName>
</protein>
<dbReference type="InterPro" id="IPR002645">
    <property type="entry name" value="STAS_dom"/>
</dbReference>
<dbReference type="InterPro" id="IPR058548">
    <property type="entry name" value="MlaB-like_STAS"/>
</dbReference>
<dbReference type="RefSeq" id="WP_345622243.1">
    <property type="nucleotide sequence ID" value="NZ_BAABIG010000052.1"/>
</dbReference>
<dbReference type="Gene3D" id="3.30.750.24">
    <property type="entry name" value="STAS domain"/>
    <property type="match status" value="1"/>
</dbReference>